<dbReference type="AlphaFoldDB" id="A0A7S2F8F8"/>
<dbReference type="EMBL" id="HBGQ01015187">
    <property type="protein sequence ID" value="CAD9380277.1"/>
    <property type="molecule type" value="Transcribed_RNA"/>
</dbReference>
<feature type="signal peptide" evidence="1">
    <location>
        <begin position="1"/>
        <end position="22"/>
    </location>
</feature>
<sequence length="407" mass="43332">MAVLSLLRSALLVLPLALPALAARSHRDLAAHSLDAGDAGKKRCGKTNVKIEFPSITLDFFIPVRTSLDKTYTVPCGPTAGNPEETVLFKCTELHDGIFSYQMLAGICKSKELVEEEKTPKCVSREMLASWTVGDEKIDLNFTLPLTVNPTGKDLPVAWQCPENSPGAGKPIEFICKGDGSWDLNSMDATQPCLSAGDDKPQQEEKPVVGGLPCKFESQEVGLTTGDKGFQLLITCTEAVTDAKVEAFVHGMDLQITAADIQPNVRTVITTQKLEDFKGRTFVFVARSNGVLGSLSASLAGTGGETSGEEPEAATPLAEGSLPCTLSKKDVTLTTNEPGFTIQLDCTDTVHNAALKMPGYADKRFSGGVGPGLYSLTTQEAADFKGKTFVLTGEYEGKEGSTNSVDI</sequence>
<feature type="chain" id="PRO_5031314436" evidence="1">
    <location>
        <begin position="23"/>
        <end position="407"/>
    </location>
</feature>
<organism evidence="2">
    <name type="scientific">Alexandrium andersonii</name>
    <dbReference type="NCBI Taxonomy" id="327968"/>
    <lineage>
        <taxon>Eukaryota</taxon>
        <taxon>Sar</taxon>
        <taxon>Alveolata</taxon>
        <taxon>Dinophyceae</taxon>
        <taxon>Gonyaulacales</taxon>
        <taxon>Pyrocystaceae</taxon>
        <taxon>Alexandrium</taxon>
    </lineage>
</organism>
<reference evidence="2" key="1">
    <citation type="submission" date="2021-01" db="EMBL/GenBank/DDBJ databases">
        <authorList>
            <person name="Corre E."/>
            <person name="Pelletier E."/>
            <person name="Niang G."/>
            <person name="Scheremetjew M."/>
            <person name="Finn R."/>
            <person name="Kale V."/>
            <person name="Holt S."/>
            <person name="Cochrane G."/>
            <person name="Meng A."/>
            <person name="Brown T."/>
            <person name="Cohen L."/>
        </authorList>
    </citation>
    <scope>NUCLEOTIDE SEQUENCE</scope>
    <source>
        <strain evidence="2">CCMP2222</strain>
    </source>
</reference>
<accession>A0A7S2F8F8</accession>
<proteinExistence type="predicted"/>
<protein>
    <submittedName>
        <fullName evidence="2">Uncharacterized protein</fullName>
    </submittedName>
</protein>
<evidence type="ECO:0000313" key="2">
    <source>
        <dbReference type="EMBL" id="CAD9380277.1"/>
    </source>
</evidence>
<name>A0A7S2F8F8_9DINO</name>
<evidence type="ECO:0000256" key="1">
    <source>
        <dbReference type="SAM" id="SignalP"/>
    </source>
</evidence>
<keyword evidence="1" id="KW-0732">Signal</keyword>
<gene>
    <name evidence="2" type="ORF">AAND1436_LOCUS7553</name>
</gene>